<sequence length="99" mass="10831">MWVGSAGVPSGARRVLPRGQERSERACTGVIRSGVSKAVNGRSRPVLHTLGNLLRDRSRHRRARWGRGADLLPLQFCRGSSDGYGSPIMRLRSPRPCGP</sequence>
<feature type="region of interest" description="Disordered" evidence="1">
    <location>
        <begin position="1"/>
        <end position="23"/>
    </location>
</feature>
<dbReference type="EMBL" id="JANPWB010000009">
    <property type="protein sequence ID" value="KAJ1156788.1"/>
    <property type="molecule type" value="Genomic_DNA"/>
</dbReference>
<keyword evidence="3" id="KW-1185">Reference proteome</keyword>
<dbReference type="Proteomes" id="UP001066276">
    <property type="component" value="Chromosome 5"/>
</dbReference>
<evidence type="ECO:0000313" key="3">
    <source>
        <dbReference type="Proteomes" id="UP001066276"/>
    </source>
</evidence>
<protein>
    <submittedName>
        <fullName evidence="2">Uncharacterized protein</fullName>
    </submittedName>
</protein>
<evidence type="ECO:0000256" key="1">
    <source>
        <dbReference type="SAM" id="MobiDB-lite"/>
    </source>
</evidence>
<accession>A0AAV7RXT6</accession>
<evidence type="ECO:0000313" key="2">
    <source>
        <dbReference type="EMBL" id="KAJ1156788.1"/>
    </source>
</evidence>
<name>A0AAV7RXT6_PLEWA</name>
<comment type="caution">
    <text evidence="2">The sequence shown here is derived from an EMBL/GenBank/DDBJ whole genome shotgun (WGS) entry which is preliminary data.</text>
</comment>
<organism evidence="2 3">
    <name type="scientific">Pleurodeles waltl</name>
    <name type="common">Iberian ribbed newt</name>
    <dbReference type="NCBI Taxonomy" id="8319"/>
    <lineage>
        <taxon>Eukaryota</taxon>
        <taxon>Metazoa</taxon>
        <taxon>Chordata</taxon>
        <taxon>Craniata</taxon>
        <taxon>Vertebrata</taxon>
        <taxon>Euteleostomi</taxon>
        <taxon>Amphibia</taxon>
        <taxon>Batrachia</taxon>
        <taxon>Caudata</taxon>
        <taxon>Salamandroidea</taxon>
        <taxon>Salamandridae</taxon>
        <taxon>Pleurodelinae</taxon>
        <taxon>Pleurodeles</taxon>
    </lineage>
</organism>
<proteinExistence type="predicted"/>
<dbReference type="AlphaFoldDB" id="A0AAV7RXT6"/>
<reference evidence="2" key="1">
    <citation type="journal article" date="2022" name="bioRxiv">
        <title>Sequencing and chromosome-scale assembly of the giantPleurodeles waltlgenome.</title>
        <authorList>
            <person name="Brown T."/>
            <person name="Elewa A."/>
            <person name="Iarovenko S."/>
            <person name="Subramanian E."/>
            <person name="Araus A.J."/>
            <person name="Petzold A."/>
            <person name="Susuki M."/>
            <person name="Suzuki K.-i.T."/>
            <person name="Hayashi T."/>
            <person name="Toyoda A."/>
            <person name="Oliveira C."/>
            <person name="Osipova E."/>
            <person name="Leigh N.D."/>
            <person name="Simon A."/>
            <person name="Yun M.H."/>
        </authorList>
    </citation>
    <scope>NUCLEOTIDE SEQUENCE</scope>
    <source>
        <strain evidence="2">20211129_DDA</strain>
        <tissue evidence="2">Liver</tissue>
    </source>
</reference>
<feature type="region of interest" description="Disordered" evidence="1">
    <location>
        <begin position="80"/>
        <end position="99"/>
    </location>
</feature>
<gene>
    <name evidence="2" type="ORF">NDU88_009505</name>
</gene>